<reference evidence="3 4" key="1">
    <citation type="journal article" date="2021" name="Microbiol. Resour. Announc.">
        <title>Draft Genome Sequence of Coralloluteibacterium stylophorae LMG 29479T.</title>
        <authorList>
            <person name="Karlyshev A.V."/>
            <person name="Kudryashova E.B."/>
            <person name="Ariskina E.V."/>
            <person name="Conroy A.P."/>
            <person name="Abidueva E.Y."/>
        </authorList>
    </citation>
    <scope>NUCLEOTIDE SEQUENCE [LARGE SCALE GENOMIC DNA]</scope>
    <source>
        <strain evidence="3 4">LMG 29479</strain>
    </source>
</reference>
<feature type="region of interest" description="Disordered" evidence="1">
    <location>
        <begin position="58"/>
        <end position="162"/>
    </location>
</feature>
<dbReference type="RefSeq" id="WP_213173920.1">
    <property type="nucleotide sequence ID" value="NZ_JAGQFT020000014.1"/>
</dbReference>
<dbReference type="AlphaFoldDB" id="A0AAP2CEK5"/>
<keyword evidence="2" id="KW-1133">Transmembrane helix</keyword>
<organism evidence="3 4">
    <name type="scientific">Coralloluteibacterium stylophorae</name>
    <dbReference type="NCBI Taxonomy" id="1776034"/>
    <lineage>
        <taxon>Bacteria</taxon>
        <taxon>Pseudomonadati</taxon>
        <taxon>Pseudomonadota</taxon>
        <taxon>Gammaproteobacteria</taxon>
        <taxon>Lysobacterales</taxon>
        <taxon>Lysobacteraceae</taxon>
        <taxon>Coralloluteibacterium</taxon>
    </lineage>
</organism>
<keyword evidence="2" id="KW-0812">Transmembrane</keyword>
<keyword evidence="2" id="KW-0472">Membrane</keyword>
<feature type="compositionally biased region" description="Pro residues" evidence="1">
    <location>
        <begin position="64"/>
        <end position="85"/>
    </location>
</feature>
<evidence type="ECO:0000256" key="1">
    <source>
        <dbReference type="SAM" id="MobiDB-lite"/>
    </source>
</evidence>
<dbReference type="EMBL" id="JAGQFT020000014">
    <property type="protein sequence ID" value="MBS7458824.1"/>
    <property type="molecule type" value="Genomic_DNA"/>
</dbReference>
<feature type="transmembrane region" description="Helical" evidence="2">
    <location>
        <begin position="20"/>
        <end position="39"/>
    </location>
</feature>
<proteinExistence type="predicted"/>
<comment type="caution">
    <text evidence="3">The sequence shown here is derived from an EMBL/GenBank/DDBJ whole genome shotgun (WGS) entry which is preliminary data.</text>
</comment>
<feature type="compositionally biased region" description="Low complexity" evidence="1">
    <location>
        <begin position="107"/>
        <end position="119"/>
    </location>
</feature>
<evidence type="ECO:0000256" key="2">
    <source>
        <dbReference type="SAM" id="Phobius"/>
    </source>
</evidence>
<dbReference type="Proteomes" id="UP000675747">
    <property type="component" value="Unassembled WGS sequence"/>
</dbReference>
<evidence type="ECO:0000313" key="3">
    <source>
        <dbReference type="EMBL" id="MBS7458824.1"/>
    </source>
</evidence>
<gene>
    <name evidence="3" type="ORF">KB893_016905</name>
</gene>
<name>A0AAP2CEK5_9GAMM</name>
<sequence length="224" mass="22661">MHRDDGSGAERRARRETWRVRIAAALGCLALHAAVLQGVRYQAPARPAAVESPRRLTLVAAQAAPPPSPAPPALQPVPDGPSAPPPRERAQAPADAPSAPPAPQDAPPAAAGVVDATPPRRGWTEPTLRACATTATGPRPRAGRALPGQAPPHAVGFAMRDPTSPRDVVGAAGALLFGGGDPCAAARSARAGGAWHRADDPAAAASRAGVGAVAEGCDRRDLEL</sequence>
<keyword evidence="4" id="KW-1185">Reference proteome</keyword>
<evidence type="ECO:0000313" key="4">
    <source>
        <dbReference type="Proteomes" id="UP000675747"/>
    </source>
</evidence>
<accession>A0AAP2CEK5</accession>
<protein>
    <submittedName>
        <fullName evidence="3">Uncharacterized protein</fullName>
    </submittedName>
</protein>